<dbReference type="OrthoDB" id="7855389at2"/>
<accession>A0A2K8KDI7</accession>
<dbReference type="STRING" id="441209.GCA_001870665_01386"/>
<dbReference type="Proteomes" id="UP000228948">
    <property type="component" value="Chromosome"/>
</dbReference>
<sequence>MITAQETALLISIAQAGADGGNWPPMLRALAERLQADQAQFLTPSQAWDQNGPISHGMLDHLSGLRLGRVYTGEELTDRAPTLDDDTSDRRAIGLRNPQGAAWLLVKRRRSEFRAIDSATLDALAPHLEHAIKTAAQIASLSQRVGQAEGVARRLGVGRVTFDARGQPQPCDPVAADLLAQLATAPTMPRDLSRVALLRLGPGLDLLCQRGPDGTVSGILRSGGQPLPAPEYLAEALSLTLSEARLVRALAQGESLKDAAQSLGLTLETARYYSKQIFAKTGLGGQTDLMRRIWTSALVLG</sequence>
<evidence type="ECO:0000313" key="3">
    <source>
        <dbReference type="Proteomes" id="UP000228948"/>
    </source>
</evidence>
<dbReference type="InterPro" id="IPR000792">
    <property type="entry name" value="Tscrpt_reg_LuxR_C"/>
</dbReference>
<gene>
    <name evidence="2" type="ORF">BG454_08050</name>
</gene>
<dbReference type="SMART" id="SM00421">
    <property type="entry name" value="HTH_LUXR"/>
    <property type="match status" value="1"/>
</dbReference>
<dbReference type="RefSeq" id="WP_100319128.1">
    <property type="nucleotide sequence ID" value="NZ_CP024899.1"/>
</dbReference>
<dbReference type="SUPFAM" id="SSF46894">
    <property type="entry name" value="C-terminal effector domain of the bipartite response regulators"/>
    <property type="match status" value="1"/>
</dbReference>
<evidence type="ECO:0000259" key="1">
    <source>
        <dbReference type="SMART" id="SM00421"/>
    </source>
</evidence>
<dbReference type="InterPro" id="IPR036388">
    <property type="entry name" value="WH-like_DNA-bd_sf"/>
</dbReference>
<dbReference type="AlphaFoldDB" id="A0A2K8KDI7"/>
<dbReference type="GO" id="GO:0003677">
    <property type="term" value="F:DNA binding"/>
    <property type="evidence" value="ECO:0007669"/>
    <property type="project" value="InterPro"/>
</dbReference>
<proteinExistence type="predicted"/>
<organism evidence="2 3">
    <name type="scientific">Roseinatronobacter bogoriensis subsp. barguzinensis</name>
    <dbReference type="NCBI Taxonomy" id="441209"/>
    <lineage>
        <taxon>Bacteria</taxon>
        <taxon>Pseudomonadati</taxon>
        <taxon>Pseudomonadota</taxon>
        <taxon>Alphaproteobacteria</taxon>
        <taxon>Rhodobacterales</taxon>
        <taxon>Paracoccaceae</taxon>
        <taxon>Roseinatronobacter</taxon>
    </lineage>
</organism>
<dbReference type="Gene3D" id="1.10.10.10">
    <property type="entry name" value="Winged helix-like DNA-binding domain superfamily/Winged helix DNA-binding domain"/>
    <property type="match status" value="1"/>
</dbReference>
<reference evidence="2 3" key="1">
    <citation type="submission" date="2017-11" db="EMBL/GenBank/DDBJ databases">
        <title>Revised Sequence and Annotation of the Rhodobaca barguzinensis strain alga05 Genome.</title>
        <authorList>
            <person name="Kopejtka K."/>
            <person name="Tomasch J.M."/>
            <person name="Bunk B."/>
            <person name="Koblizek M."/>
        </authorList>
    </citation>
    <scope>NUCLEOTIDE SEQUENCE [LARGE SCALE GENOMIC DNA]</scope>
    <source>
        <strain evidence="3">alga05</strain>
    </source>
</reference>
<feature type="domain" description="HTH luxR-type" evidence="1">
    <location>
        <begin position="236"/>
        <end position="293"/>
    </location>
</feature>
<evidence type="ECO:0000313" key="2">
    <source>
        <dbReference type="EMBL" id="ATX65785.1"/>
    </source>
</evidence>
<dbReference type="InterPro" id="IPR016032">
    <property type="entry name" value="Sig_transdc_resp-reg_C-effctor"/>
</dbReference>
<keyword evidence="3" id="KW-1185">Reference proteome</keyword>
<protein>
    <recommendedName>
        <fullName evidence="1">HTH luxR-type domain-containing protein</fullName>
    </recommendedName>
</protein>
<name>A0A2K8KDI7_9RHOB</name>
<dbReference type="EMBL" id="CP024899">
    <property type="protein sequence ID" value="ATX65785.1"/>
    <property type="molecule type" value="Genomic_DNA"/>
</dbReference>
<dbReference type="KEGG" id="rbg:BG454_08050"/>
<dbReference type="GO" id="GO:0006355">
    <property type="term" value="P:regulation of DNA-templated transcription"/>
    <property type="evidence" value="ECO:0007669"/>
    <property type="project" value="InterPro"/>
</dbReference>